<dbReference type="EMBL" id="QBLH01000150">
    <property type="protein sequence ID" value="TGZ57400.1"/>
    <property type="molecule type" value="Genomic_DNA"/>
</dbReference>
<evidence type="ECO:0000313" key="2">
    <source>
        <dbReference type="Proteomes" id="UP000310200"/>
    </source>
</evidence>
<reference evidence="1 2" key="1">
    <citation type="journal article" date="2019" name="Philos. Trans. R. Soc. Lond., B, Biol. Sci.">
        <title>Ant behaviour and brain gene expression of defending hosts depend on the ecological success of the intruding social parasite.</title>
        <authorList>
            <person name="Kaur R."/>
            <person name="Stoldt M."/>
            <person name="Jongepier E."/>
            <person name="Feldmeyer B."/>
            <person name="Menzel F."/>
            <person name="Bornberg-Bauer E."/>
            <person name="Foitzik S."/>
        </authorList>
    </citation>
    <scope>NUCLEOTIDE SEQUENCE [LARGE SCALE GENOMIC DNA]</scope>
    <source>
        <tissue evidence="1">Whole body</tissue>
    </source>
</reference>
<protein>
    <submittedName>
        <fullName evidence="1">Uncharacterized protein</fullName>
    </submittedName>
</protein>
<sequence>MENLNSSSYSIFELIALITIITPLAEEIARGNATLYRCNYVIFTRVIRLALANPLTGVNISRINFPPVKSLDEARCLSKDWSARHRFTNRLSIPR</sequence>
<feature type="non-terminal residue" evidence="1">
    <location>
        <position position="95"/>
    </location>
</feature>
<organism evidence="1 2">
    <name type="scientific">Temnothorax longispinosus</name>
    <dbReference type="NCBI Taxonomy" id="300112"/>
    <lineage>
        <taxon>Eukaryota</taxon>
        <taxon>Metazoa</taxon>
        <taxon>Ecdysozoa</taxon>
        <taxon>Arthropoda</taxon>
        <taxon>Hexapoda</taxon>
        <taxon>Insecta</taxon>
        <taxon>Pterygota</taxon>
        <taxon>Neoptera</taxon>
        <taxon>Endopterygota</taxon>
        <taxon>Hymenoptera</taxon>
        <taxon>Apocrita</taxon>
        <taxon>Aculeata</taxon>
        <taxon>Formicoidea</taxon>
        <taxon>Formicidae</taxon>
        <taxon>Myrmicinae</taxon>
        <taxon>Temnothorax</taxon>
    </lineage>
</organism>
<dbReference type="AlphaFoldDB" id="A0A4S2L424"/>
<comment type="caution">
    <text evidence="1">The sequence shown here is derived from an EMBL/GenBank/DDBJ whole genome shotgun (WGS) entry which is preliminary data.</text>
</comment>
<evidence type="ECO:0000313" key="1">
    <source>
        <dbReference type="EMBL" id="TGZ57400.1"/>
    </source>
</evidence>
<accession>A0A4S2L424</accession>
<dbReference type="Proteomes" id="UP000310200">
    <property type="component" value="Unassembled WGS sequence"/>
</dbReference>
<name>A0A4S2L424_9HYME</name>
<proteinExistence type="predicted"/>
<keyword evidence="2" id="KW-1185">Reference proteome</keyword>
<gene>
    <name evidence="1" type="ORF">DBV15_05795</name>
</gene>